<evidence type="ECO:0000256" key="1">
    <source>
        <dbReference type="SAM" id="MobiDB-lite"/>
    </source>
</evidence>
<dbReference type="Proteomes" id="UP000298390">
    <property type="component" value="Unassembled WGS sequence"/>
</dbReference>
<dbReference type="EMBL" id="SEKV01000221">
    <property type="protein sequence ID" value="TFY61143.1"/>
    <property type="molecule type" value="Genomic_DNA"/>
</dbReference>
<accession>A0A4Y9YHF4</accession>
<comment type="caution">
    <text evidence="2">The sequence shown here is derived from an EMBL/GenBank/DDBJ whole genome shotgun (WGS) entry which is preliminary data.</text>
</comment>
<proteinExistence type="predicted"/>
<evidence type="ECO:0000313" key="3">
    <source>
        <dbReference type="Proteomes" id="UP000298390"/>
    </source>
</evidence>
<dbReference type="AlphaFoldDB" id="A0A4Y9YHF4"/>
<organism evidence="2 3">
    <name type="scientific">Rhodofomes roseus</name>
    <dbReference type="NCBI Taxonomy" id="34475"/>
    <lineage>
        <taxon>Eukaryota</taxon>
        <taxon>Fungi</taxon>
        <taxon>Dikarya</taxon>
        <taxon>Basidiomycota</taxon>
        <taxon>Agaricomycotina</taxon>
        <taxon>Agaricomycetes</taxon>
        <taxon>Polyporales</taxon>
        <taxon>Rhodofomes</taxon>
    </lineage>
</organism>
<feature type="compositionally biased region" description="Polar residues" evidence="1">
    <location>
        <begin position="121"/>
        <end position="156"/>
    </location>
</feature>
<evidence type="ECO:0000313" key="2">
    <source>
        <dbReference type="EMBL" id="TFY61143.1"/>
    </source>
</evidence>
<protein>
    <submittedName>
        <fullName evidence="2">Uncharacterized protein</fullName>
    </submittedName>
</protein>
<feature type="compositionally biased region" description="Low complexity" evidence="1">
    <location>
        <begin position="173"/>
        <end position="183"/>
    </location>
</feature>
<sequence>MFVRPARALYRSRATVRLNSTVAPAASAQTGKKAAPKRTVPMLEEFGDIKIPSARRGSAGWEWAADVGLGSGLADKLARRQQQNARGDSEANDVTPRAPRSAVQAEQRRSNQDKRAPQGGERNQNGANRNQYGANRSQDGANRSQDGANRSNNTRAQGGDRAARPQRSDTQNRSPRQSRPQQQTDARRSSNGRFKREETAEAAAAPAESAAPSPPIHLDVQRDTAKIALSTSELDTLFVHKKRFASPARAVAAVKPGARDLRNATAAVGGRPFERRSGDYSRYLPQDLGTSFPELLGPLGNARLLVGRRTEVGFKSRERILGTVQSLVVNKVVENQPA</sequence>
<reference evidence="2 3" key="1">
    <citation type="submission" date="2019-01" db="EMBL/GenBank/DDBJ databases">
        <title>Genome sequencing of the rare red list fungi Fomitopsis rosea.</title>
        <authorList>
            <person name="Buettner E."/>
            <person name="Kellner H."/>
        </authorList>
    </citation>
    <scope>NUCLEOTIDE SEQUENCE [LARGE SCALE GENOMIC DNA]</scope>
    <source>
        <strain evidence="2 3">DSM 105464</strain>
    </source>
</reference>
<feature type="compositionally biased region" description="Low complexity" evidence="1">
    <location>
        <begin position="201"/>
        <end position="211"/>
    </location>
</feature>
<name>A0A4Y9YHF4_9APHY</name>
<feature type="compositionally biased region" description="Basic and acidic residues" evidence="1">
    <location>
        <begin position="106"/>
        <end position="116"/>
    </location>
</feature>
<gene>
    <name evidence="2" type="ORF">EVJ58_g4696</name>
</gene>
<feature type="region of interest" description="Disordered" evidence="1">
    <location>
        <begin position="78"/>
        <end position="216"/>
    </location>
</feature>